<dbReference type="AlphaFoldDB" id="A0AAQ4DJN7"/>
<comment type="caution">
    <text evidence="2">The sequence shown here is derived from an EMBL/GenBank/DDBJ whole genome shotgun (WGS) entry which is preliminary data.</text>
</comment>
<dbReference type="EMBL" id="JARKHS020029876">
    <property type="protein sequence ID" value="KAK8762677.1"/>
    <property type="molecule type" value="Genomic_DNA"/>
</dbReference>
<organism evidence="2 3">
    <name type="scientific">Amblyomma americanum</name>
    <name type="common">Lone star tick</name>
    <dbReference type="NCBI Taxonomy" id="6943"/>
    <lineage>
        <taxon>Eukaryota</taxon>
        <taxon>Metazoa</taxon>
        <taxon>Ecdysozoa</taxon>
        <taxon>Arthropoda</taxon>
        <taxon>Chelicerata</taxon>
        <taxon>Arachnida</taxon>
        <taxon>Acari</taxon>
        <taxon>Parasitiformes</taxon>
        <taxon>Ixodida</taxon>
        <taxon>Ixodoidea</taxon>
        <taxon>Ixodidae</taxon>
        <taxon>Amblyomminae</taxon>
        <taxon>Amblyomma</taxon>
    </lineage>
</organism>
<dbReference type="Proteomes" id="UP001321473">
    <property type="component" value="Unassembled WGS sequence"/>
</dbReference>
<proteinExistence type="predicted"/>
<protein>
    <submittedName>
        <fullName evidence="2">Uncharacterized protein</fullName>
    </submittedName>
</protein>
<sequence length="99" mass="11370">MTVNGGVRLRLAFRKQETAAVGSHIASDELWPKQETLLIIQVCEEFKENLRSQQTTRKQICEMLAARINEPILSATRHHQHSAEPNQGKPKHRWQGCTR</sequence>
<evidence type="ECO:0000313" key="3">
    <source>
        <dbReference type="Proteomes" id="UP001321473"/>
    </source>
</evidence>
<evidence type="ECO:0000256" key="1">
    <source>
        <dbReference type="SAM" id="MobiDB-lite"/>
    </source>
</evidence>
<reference evidence="2 3" key="1">
    <citation type="journal article" date="2023" name="Arcadia Sci">
        <title>De novo assembly of a long-read Amblyomma americanum tick genome.</title>
        <authorList>
            <person name="Chou S."/>
            <person name="Poskanzer K.E."/>
            <person name="Rollins M."/>
            <person name="Thuy-Boun P.S."/>
        </authorList>
    </citation>
    <scope>NUCLEOTIDE SEQUENCE [LARGE SCALE GENOMIC DNA]</scope>
    <source>
        <strain evidence="2">F_SG_1</strain>
        <tissue evidence="2">Salivary glands</tissue>
    </source>
</reference>
<feature type="region of interest" description="Disordered" evidence="1">
    <location>
        <begin position="73"/>
        <end position="99"/>
    </location>
</feature>
<feature type="compositionally biased region" description="Basic residues" evidence="1">
    <location>
        <begin position="89"/>
        <end position="99"/>
    </location>
</feature>
<evidence type="ECO:0000313" key="2">
    <source>
        <dbReference type="EMBL" id="KAK8762677.1"/>
    </source>
</evidence>
<keyword evidence="3" id="KW-1185">Reference proteome</keyword>
<gene>
    <name evidence="2" type="ORF">V5799_026055</name>
</gene>
<accession>A0AAQ4DJN7</accession>
<name>A0AAQ4DJN7_AMBAM</name>